<dbReference type="GO" id="GO:0046872">
    <property type="term" value="F:metal ion binding"/>
    <property type="evidence" value="ECO:0007669"/>
    <property type="project" value="UniProtKB-KW"/>
</dbReference>
<dbReference type="FunFam" id="3.20.20.140:FF:000005">
    <property type="entry name" value="TatD family hydrolase"/>
    <property type="match status" value="1"/>
</dbReference>
<accession>A0A3N3ZQ34</accession>
<dbReference type="SUPFAM" id="SSF51556">
    <property type="entry name" value="Metallo-dependent hydrolases"/>
    <property type="match status" value="1"/>
</dbReference>
<keyword evidence="5" id="KW-1185">Reference proteome</keyword>
<dbReference type="InterPro" id="IPR032466">
    <property type="entry name" value="Metal_Hydrolase"/>
</dbReference>
<dbReference type="Pfam" id="PF01026">
    <property type="entry name" value="TatD_DNase"/>
    <property type="match status" value="1"/>
</dbReference>
<dbReference type="InterPro" id="IPR001130">
    <property type="entry name" value="TatD-like"/>
</dbReference>
<keyword evidence="1" id="KW-0479">Metal-binding</keyword>
<organism evidence="4 5">
    <name type="scientific">Kocuria soli</name>
    <dbReference type="NCBI Taxonomy" id="2485125"/>
    <lineage>
        <taxon>Bacteria</taxon>
        <taxon>Bacillati</taxon>
        <taxon>Actinomycetota</taxon>
        <taxon>Actinomycetes</taxon>
        <taxon>Micrococcales</taxon>
        <taxon>Micrococcaceae</taxon>
        <taxon>Kocuria</taxon>
    </lineage>
</organism>
<feature type="region of interest" description="Disordered" evidence="3">
    <location>
        <begin position="1"/>
        <end position="77"/>
    </location>
</feature>
<gene>
    <name evidence="4" type="ORF">EDL96_06770</name>
</gene>
<keyword evidence="2" id="KW-0378">Hydrolase</keyword>
<dbReference type="GO" id="GO:0016788">
    <property type="term" value="F:hydrolase activity, acting on ester bonds"/>
    <property type="evidence" value="ECO:0007669"/>
    <property type="project" value="InterPro"/>
</dbReference>
<evidence type="ECO:0000313" key="5">
    <source>
        <dbReference type="Proteomes" id="UP000270616"/>
    </source>
</evidence>
<dbReference type="OrthoDB" id="9810005at2"/>
<dbReference type="GO" id="GO:0005829">
    <property type="term" value="C:cytosol"/>
    <property type="evidence" value="ECO:0007669"/>
    <property type="project" value="TreeGrafter"/>
</dbReference>
<evidence type="ECO:0000256" key="1">
    <source>
        <dbReference type="ARBA" id="ARBA00022723"/>
    </source>
</evidence>
<reference evidence="4 5" key="1">
    <citation type="submission" date="2018-10" db="EMBL/GenBank/DDBJ databases">
        <title>Kocuria sp. M5W7-7, whole genome shotgun sequence.</title>
        <authorList>
            <person name="Tuo L."/>
        </authorList>
    </citation>
    <scope>NUCLEOTIDE SEQUENCE [LARGE SCALE GENOMIC DNA]</scope>
    <source>
        <strain evidence="4 5">M5W7-7</strain>
    </source>
</reference>
<feature type="compositionally biased region" description="Basic and acidic residues" evidence="3">
    <location>
        <begin position="55"/>
        <end position="68"/>
    </location>
</feature>
<dbReference type="Gene3D" id="3.20.20.140">
    <property type="entry name" value="Metal-dependent hydrolases"/>
    <property type="match status" value="1"/>
</dbReference>
<proteinExistence type="predicted"/>
<dbReference type="EMBL" id="RKMF01000007">
    <property type="protein sequence ID" value="ROZ63243.1"/>
    <property type="molecule type" value="Genomic_DNA"/>
</dbReference>
<comment type="caution">
    <text evidence="4">The sequence shown here is derived from an EMBL/GenBank/DDBJ whole genome shotgun (WGS) entry which is preliminary data.</text>
</comment>
<dbReference type="AlphaFoldDB" id="A0A3N3ZQ34"/>
<evidence type="ECO:0000256" key="2">
    <source>
        <dbReference type="ARBA" id="ARBA00022801"/>
    </source>
</evidence>
<dbReference type="InterPro" id="IPR015991">
    <property type="entry name" value="TatD/YcfH-like"/>
</dbReference>
<evidence type="ECO:0000256" key="3">
    <source>
        <dbReference type="SAM" id="MobiDB-lite"/>
    </source>
</evidence>
<protein>
    <submittedName>
        <fullName evidence="4">TatD family deoxyribonuclease</fullName>
    </submittedName>
</protein>
<dbReference type="CDD" id="cd01310">
    <property type="entry name" value="TatD_DNAse"/>
    <property type="match status" value="1"/>
</dbReference>
<dbReference type="GO" id="GO:0004536">
    <property type="term" value="F:DNA nuclease activity"/>
    <property type="evidence" value="ECO:0007669"/>
    <property type="project" value="InterPro"/>
</dbReference>
<dbReference type="NCBIfam" id="TIGR00010">
    <property type="entry name" value="YchF/TatD family DNA exonuclease"/>
    <property type="match status" value="1"/>
</dbReference>
<dbReference type="PANTHER" id="PTHR46124:SF2">
    <property type="entry name" value="D-AMINOACYL-TRNA DEACYLASE"/>
    <property type="match status" value="1"/>
</dbReference>
<sequence length="342" mass="38045">MSHPRTNATLWPDPADRPATLPGATPEAYRPEHYGSTGSTDGDRPEQQPSGPGTNRRDEKSESGHTRDLTFPVAPEPLPVPIVDNHTHIDMQDGRVHIGLRDILDTAEDLGVRGVIQVGCDLDAARWSVQAAEADPRVLAAVALHPNEIPALAEAGALDDAMAEITRLAGHERVRAVGETGLDYFRTRKTRRHHQHDAFREHIRLAKSLGKAMQIHDRDAHEDVVRILLEEGAPERTVFHCFSGDAELARICNQHGWYMSFSGTVTFKNSHDLQEALSVARPELVMVETDAPFLTPHPYRGRPNAPYLVVQTARWIAEHLQTPLEEFCARVDTTVREVYGQH</sequence>
<dbReference type="PANTHER" id="PTHR46124">
    <property type="entry name" value="D-AMINOACYL-TRNA DEACYLASE"/>
    <property type="match status" value="1"/>
</dbReference>
<dbReference type="RefSeq" id="WP_123825041.1">
    <property type="nucleotide sequence ID" value="NZ_RKMF01000007.1"/>
</dbReference>
<dbReference type="Proteomes" id="UP000270616">
    <property type="component" value="Unassembled WGS sequence"/>
</dbReference>
<evidence type="ECO:0000313" key="4">
    <source>
        <dbReference type="EMBL" id="ROZ63243.1"/>
    </source>
</evidence>
<name>A0A3N3ZQ34_9MICC</name>